<reference evidence="1" key="1">
    <citation type="submission" date="2020-03" db="EMBL/GenBank/DDBJ databases">
        <title>The deep terrestrial virosphere.</title>
        <authorList>
            <person name="Holmfeldt K."/>
            <person name="Nilsson E."/>
            <person name="Simone D."/>
            <person name="Lopez-Fernandez M."/>
            <person name="Wu X."/>
            <person name="de Brujin I."/>
            <person name="Lundin D."/>
            <person name="Andersson A."/>
            <person name="Bertilsson S."/>
            <person name="Dopson M."/>
        </authorList>
    </citation>
    <scope>NUCLEOTIDE SEQUENCE</scope>
    <source>
        <strain evidence="1">MM415B06883</strain>
    </source>
</reference>
<evidence type="ECO:0000313" key="1">
    <source>
        <dbReference type="EMBL" id="QJA97001.1"/>
    </source>
</evidence>
<dbReference type="EMBL" id="MT143453">
    <property type="protein sequence ID" value="QJA97001.1"/>
    <property type="molecule type" value="Genomic_DNA"/>
</dbReference>
<accession>A0A6M3LVP1</accession>
<sequence>MKREYKVSSHNSTVCGYPGRQFDWEKFDWEGKSIHESIFKGDKDLKAGKPYVDDCLIAPNCQYLHVPYDFAKVGTIYRVRPNYSMYAGEVYQGHLIKKQTAVKKDDGWYWSLEFEEEQK</sequence>
<name>A0A6M3LVP1_9ZZZZ</name>
<dbReference type="AlphaFoldDB" id="A0A6M3LVP1"/>
<proteinExistence type="predicted"/>
<organism evidence="1">
    <name type="scientific">viral metagenome</name>
    <dbReference type="NCBI Taxonomy" id="1070528"/>
    <lineage>
        <taxon>unclassified sequences</taxon>
        <taxon>metagenomes</taxon>
        <taxon>organismal metagenomes</taxon>
    </lineage>
</organism>
<gene>
    <name evidence="1" type="ORF">MM415B06883_0007</name>
</gene>
<protein>
    <submittedName>
        <fullName evidence="1">Uncharacterized protein</fullName>
    </submittedName>
</protein>